<dbReference type="Proteomes" id="UP000034195">
    <property type="component" value="Unassembled WGS sequence"/>
</dbReference>
<evidence type="ECO:0000313" key="21">
    <source>
        <dbReference type="Proteomes" id="UP000034667"/>
    </source>
</evidence>
<reference evidence="12 13" key="1">
    <citation type="journal article" date="2015" name="ISME J.">
        <title>Genomic and phenotypic differentiation among Methanosarcina mazei populations from Columbia River sediment.</title>
        <authorList>
            <person name="Youngblut N.D."/>
            <person name="Wirth J.S."/>
            <person name="Henriksen J.R."/>
            <person name="Smith M."/>
            <person name="Simon H."/>
            <person name="Metcalf W.W."/>
            <person name="Whitaker R.J."/>
        </authorList>
    </citation>
    <scope>NUCLEOTIDE SEQUENCE [LARGE SCALE GENOMIC DNA]</scope>
    <source>
        <strain evidence="10 22">1.F.M.0.5</strain>
        <strain evidence="11 14">1.H.M.0.1</strain>
        <strain evidence="2 19">3.F.A.1A.1</strain>
        <strain evidence="1 12">3.F.A.1A.3</strain>
        <strain evidence="3 20">3.F.A.2.12</strain>
        <strain evidence="5 21">3.F.A.2.3</strain>
        <strain evidence="4 16">3.F.A.2.5</strain>
        <strain evidence="7 17">3.F.A.2.6</strain>
        <strain evidence="6 18">3.F.A.2.7</strain>
        <strain evidence="8 15">3.H.A.1A.2</strain>
        <strain evidence="9 13">3.H.A.2.5</strain>
    </source>
</reference>
<dbReference type="Proteomes" id="UP000034399">
    <property type="component" value="Unassembled WGS sequence"/>
</dbReference>
<dbReference type="EMBL" id="JJPF01000118">
    <property type="protein sequence ID" value="KKG40572.1"/>
    <property type="molecule type" value="Genomic_DNA"/>
</dbReference>
<dbReference type="PATRIC" id="fig|2209.39.peg.2058"/>
<evidence type="ECO:0000313" key="20">
    <source>
        <dbReference type="Proteomes" id="UP000034577"/>
    </source>
</evidence>
<dbReference type="EMBL" id="JJQE01000070">
    <property type="protein sequence ID" value="KKH29445.1"/>
    <property type="molecule type" value="Genomic_DNA"/>
</dbReference>
<name>A0A0F8FCJ6_METMZ</name>
<evidence type="ECO:0000313" key="6">
    <source>
        <dbReference type="EMBL" id="KKG48170.1"/>
    </source>
</evidence>
<evidence type="ECO:0000313" key="16">
    <source>
        <dbReference type="Proteomes" id="UP000034151"/>
    </source>
</evidence>
<evidence type="ECO:0000313" key="7">
    <source>
        <dbReference type="EMBL" id="KKG54644.1"/>
    </source>
</evidence>
<accession>A0A0F8FCJ6</accession>
<dbReference type="EMBL" id="JJPN01000127">
    <property type="protein sequence ID" value="KKG69772.1"/>
    <property type="molecule type" value="Genomic_DNA"/>
</dbReference>
<evidence type="ECO:0000313" key="5">
    <source>
        <dbReference type="EMBL" id="KKG44685.1"/>
    </source>
</evidence>
<sequence>MQPGYPVQTGKLNPLKNPALFVQTKNQYCIFGSVSVLRFLLENNYSGSGHCLQDGDFLTTIYIF</sequence>
<dbReference type="Proteomes" id="UP000034074">
    <property type="component" value="Unassembled WGS sequence"/>
</dbReference>
<evidence type="ECO:0000313" key="4">
    <source>
        <dbReference type="EMBL" id="KKG40572.1"/>
    </source>
</evidence>
<dbReference type="Proteomes" id="UP000034667">
    <property type="component" value="Unassembled WGS sequence"/>
</dbReference>
<dbReference type="Proteomes" id="UP000033933">
    <property type="component" value="Unassembled WGS sequence"/>
</dbReference>
<gene>
    <name evidence="3" type="ORF">DU35_01995</name>
    <name evidence="6" type="ORF">DU36_08770</name>
    <name evidence="7" type="ORF">DU38_09160</name>
    <name evidence="4" type="ORF">DU39_09260</name>
    <name evidence="5" type="ORF">DU41_09090</name>
    <name evidence="8" type="ORF">DU46_08475</name>
    <name evidence="1" type="ORF">DU49_09540</name>
    <name evidence="2" type="ORF">DU52_03510</name>
    <name evidence="10" type="ORF">DU60_09225</name>
    <name evidence="9" type="ORF">DU61_07430</name>
    <name evidence="11" type="ORF">DU87_18150</name>
</gene>
<evidence type="ECO:0000313" key="3">
    <source>
        <dbReference type="EMBL" id="KKG40019.1"/>
    </source>
</evidence>
<dbReference type="Proteomes" id="UP000034921">
    <property type="component" value="Unassembled WGS sequence"/>
</dbReference>
<evidence type="ECO:0000313" key="22">
    <source>
        <dbReference type="Proteomes" id="UP000034921"/>
    </source>
</evidence>
<dbReference type="EMBL" id="JJQQ01000030">
    <property type="protein sequence ID" value="KKH69420.1"/>
    <property type="molecule type" value="Genomic_DNA"/>
</dbReference>
<dbReference type="EMBL" id="JJPG01000038">
    <property type="protein sequence ID" value="KKG54644.1"/>
    <property type="molecule type" value="Genomic_DNA"/>
</dbReference>
<evidence type="ECO:0000313" key="17">
    <source>
        <dbReference type="Proteomes" id="UP000034195"/>
    </source>
</evidence>
<protein>
    <submittedName>
        <fullName evidence="3">Uncharacterized protein</fullName>
    </submittedName>
</protein>
<evidence type="ECO:0000313" key="13">
    <source>
        <dbReference type="Proteomes" id="UP000033889"/>
    </source>
</evidence>
<dbReference type="Proteomes" id="UP000033889">
    <property type="component" value="Unassembled WGS sequence"/>
</dbReference>
<evidence type="ECO:0000313" key="18">
    <source>
        <dbReference type="Proteomes" id="UP000034243"/>
    </source>
</evidence>
<dbReference type="EMBL" id="JJPQ01000133">
    <property type="protein sequence ID" value="KKG79439.1"/>
    <property type="molecule type" value="Genomic_DNA"/>
</dbReference>
<dbReference type="EMBL" id="JJPA01000016">
    <property type="protein sequence ID" value="KKG37958.1"/>
    <property type="molecule type" value="Genomic_DNA"/>
</dbReference>
<proteinExistence type="predicted"/>
<dbReference type="EMBL" id="JJPB01000075">
    <property type="protein sequence ID" value="KKG31746.1"/>
    <property type="molecule type" value="Genomic_DNA"/>
</dbReference>
<dbReference type="EMBL" id="JJPD01000121">
    <property type="protein sequence ID" value="KKG40019.1"/>
    <property type="molecule type" value="Genomic_DNA"/>
</dbReference>
<evidence type="ECO:0000313" key="11">
    <source>
        <dbReference type="EMBL" id="KKH69420.1"/>
    </source>
</evidence>
<dbReference type="Proteomes" id="UP000034577">
    <property type="component" value="Unassembled WGS sequence"/>
</dbReference>
<dbReference type="Proteomes" id="UP000034151">
    <property type="component" value="Unassembled WGS sequence"/>
</dbReference>
<dbReference type="Proteomes" id="UP000033878">
    <property type="component" value="Unassembled WGS sequence"/>
</dbReference>
<evidence type="ECO:0000313" key="19">
    <source>
        <dbReference type="Proteomes" id="UP000034399"/>
    </source>
</evidence>
<evidence type="ECO:0000313" key="1">
    <source>
        <dbReference type="EMBL" id="KKG31746.1"/>
    </source>
</evidence>
<evidence type="ECO:0000313" key="2">
    <source>
        <dbReference type="EMBL" id="KKG37958.1"/>
    </source>
</evidence>
<evidence type="ECO:0000313" key="12">
    <source>
        <dbReference type="Proteomes" id="UP000033878"/>
    </source>
</evidence>
<evidence type="ECO:0000313" key="8">
    <source>
        <dbReference type="EMBL" id="KKG69772.1"/>
    </source>
</evidence>
<dbReference type="EMBL" id="JJPH01000130">
    <property type="protein sequence ID" value="KKG48170.1"/>
    <property type="molecule type" value="Genomic_DNA"/>
</dbReference>
<evidence type="ECO:0000313" key="9">
    <source>
        <dbReference type="EMBL" id="KKG79439.1"/>
    </source>
</evidence>
<comment type="caution">
    <text evidence="3">The sequence shown here is derived from an EMBL/GenBank/DDBJ whole genome shotgun (WGS) entry which is preliminary data.</text>
</comment>
<organism evidence="3 20">
    <name type="scientific">Methanosarcina mazei</name>
    <name type="common">Methanosarcina frisia</name>
    <dbReference type="NCBI Taxonomy" id="2209"/>
    <lineage>
        <taxon>Archaea</taxon>
        <taxon>Methanobacteriati</taxon>
        <taxon>Methanobacteriota</taxon>
        <taxon>Stenosarchaea group</taxon>
        <taxon>Methanomicrobia</taxon>
        <taxon>Methanosarcinales</taxon>
        <taxon>Methanosarcinaceae</taxon>
        <taxon>Methanosarcina</taxon>
    </lineage>
</organism>
<dbReference type="Proteomes" id="UP000034243">
    <property type="component" value="Unassembled WGS sequence"/>
</dbReference>
<evidence type="ECO:0000313" key="10">
    <source>
        <dbReference type="EMBL" id="KKH29445.1"/>
    </source>
</evidence>
<dbReference type="AlphaFoldDB" id="A0A0F8FCJ6"/>
<dbReference type="EMBL" id="JJPE01000068">
    <property type="protein sequence ID" value="KKG44685.1"/>
    <property type="molecule type" value="Genomic_DNA"/>
</dbReference>
<evidence type="ECO:0000313" key="14">
    <source>
        <dbReference type="Proteomes" id="UP000033933"/>
    </source>
</evidence>
<evidence type="ECO:0000313" key="15">
    <source>
        <dbReference type="Proteomes" id="UP000034074"/>
    </source>
</evidence>